<keyword evidence="8" id="KW-1185">Reference proteome</keyword>
<dbReference type="GO" id="GO:0008360">
    <property type="term" value="P:regulation of cell shape"/>
    <property type="evidence" value="ECO:0007669"/>
    <property type="project" value="UniProtKB-KW"/>
</dbReference>
<evidence type="ECO:0000313" key="8">
    <source>
        <dbReference type="Proteomes" id="UP000050280"/>
    </source>
</evidence>
<keyword evidence="5" id="KW-1133">Transmembrane helix</keyword>
<evidence type="ECO:0000256" key="4">
    <source>
        <dbReference type="ARBA" id="ARBA00032089"/>
    </source>
</evidence>
<dbReference type="Gene3D" id="2.40.10.350">
    <property type="entry name" value="Rod shape-determining protein MreC, domain 2"/>
    <property type="match status" value="1"/>
</dbReference>
<dbReference type="PANTHER" id="PTHR34138">
    <property type="entry name" value="CELL SHAPE-DETERMINING PROTEIN MREC"/>
    <property type="match status" value="1"/>
</dbReference>
<protein>
    <recommendedName>
        <fullName evidence="2">Cell shape-determining protein MreC</fullName>
    </recommendedName>
    <alternativeName>
        <fullName evidence="4">Cell shape protein MreC</fullName>
    </alternativeName>
</protein>
<evidence type="ECO:0000256" key="2">
    <source>
        <dbReference type="ARBA" id="ARBA00013855"/>
    </source>
</evidence>
<dbReference type="GO" id="GO:0005886">
    <property type="term" value="C:plasma membrane"/>
    <property type="evidence" value="ECO:0007669"/>
    <property type="project" value="TreeGrafter"/>
</dbReference>
<comment type="similarity">
    <text evidence="1">Belongs to the MreC family.</text>
</comment>
<dbReference type="InterPro" id="IPR007221">
    <property type="entry name" value="MreC"/>
</dbReference>
<dbReference type="AlphaFoldDB" id="A0A0P7AGR0"/>
<evidence type="ECO:0000256" key="5">
    <source>
        <dbReference type="SAM" id="Phobius"/>
    </source>
</evidence>
<dbReference type="PANTHER" id="PTHR34138:SF1">
    <property type="entry name" value="CELL SHAPE-DETERMINING PROTEIN MREC"/>
    <property type="match status" value="1"/>
</dbReference>
<keyword evidence="5" id="KW-0812">Transmembrane</keyword>
<evidence type="ECO:0000256" key="3">
    <source>
        <dbReference type="ARBA" id="ARBA00022960"/>
    </source>
</evidence>
<reference evidence="7 8" key="1">
    <citation type="submission" date="2015-09" db="EMBL/GenBank/DDBJ databases">
        <title>Genome sequence of the marine flavobacterium Croceitalea dokdonensis DOKDO 023 that contains proton- and sodium-pumping rhodopsins.</title>
        <authorList>
            <person name="Kwon S.-K."/>
            <person name="Lee H.K."/>
            <person name="Kwak M.-J."/>
            <person name="Kim J.F."/>
        </authorList>
    </citation>
    <scope>NUCLEOTIDE SEQUENCE [LARGE SCALE GENOMIC DNA]</scope>
    <source>
        <strain evidence="7 8">DOKDO 023</strain>
    </source>
</reference>
<dbReference type="PATRIC" id="fig|1300341.3.peg.1276"/>
<dbReference type="InterPro" id="IPR042177">
    <property type="entry name" value="Cell/Rod_1"/>
</dbReference>
<accession>A0A0P7AGR0</accession>
<dbReference type="Gene3D" id="2.40.10.340">
    <property type="entry name" value="Rod shape-determining protein MreC, domain 1"/>
    <property type="match status" value="1"/>
</dbReference>
<dbReference type="EMBL" id="LDJX01000002">
    <property type="protein sequence ID" value="KPM32645.1"/>
    <property type="molecule type" value="Genomic_DNA"/>
</dbReference>
<feature type="domain" description="Rod shape-determining protein MreC beta-barrel core" evidence="6">
    <location>
        <begin position="105"/>
        <end position="253"/>
    </location>
</feature>
<dbReference type="Proteomes" id="UP000050280">
    <property type="component" value="Unassembled WGS sequence"/>
</dbReference>
<evidence type="ECO:0000259" key="6">
    <source>
        <dbReference type="Pfam" id="PF04085"/>
    </source>
</evidence>
<sequence>MQRIINFILDNRNTFLYVLLFVIGLVFTIQSHTYHHSKYFNSSKWLSGSLYDTKADITDYFSLKSENKKLIKENERLKFLLYNQQSDSNFTSPSNMEFEVQSAKVIKNSFALARNYLTINAGEKSGIKQDMGVITSQGILGVVENTSNNFATVQSILNTKSSINAKIKHTDYFGSLKWNARDYRVVQLIDIPRSVPVMIGDTIVTGGMSSIFPENIPIGTIKTYNLNQSQSSYDIEVDLINDMANIRAVYIIKNKNREEILELEKLTIDAQ</sequence>
<keyword evidence="3" id="KW-0133">Cell shape</keyword>
<dbReference type="Pfam" id="PF04085">
    <property type="entry name" value="MreC"/>
    <property type="match status" value="1"/>
</dbReference>
<dbReference type="NCBIfam" id="NF010532">
    <property type="entry name" value="PRK13922.9-3"/>
    <property type="match status" value="1"/>
</dbReference>
<dbReference type="InterPro" id="IPR055342">
    <property type="entry name" value="MreC_beta-barrel_core"/>
</dbReference>
<organism evidence="7 8">
    <name type="scientific">Croceitalea dokdonensis DOKDO 023</name>
    <dbReference type="NCBI Taxonomy" id="1300341"/>
    <lineage>
        <taxon>Bacteria</taxon>
        <taxon>Pseudomonadati</taxon>
        <taxon>Bacteroidota</taxon>
        <taxon>Flavobacteriia</taxon>
        <taxon>Flavobacteriales</taxon>
        <taxon>Flavobacteriaceae</taxon>
        <taxon>Croceitalea</taxon>
    </lineage>
</organism>
<dbReference type="OrthoDB" id="9811827at2"/>
<comment type="caution">
    <text evidence="7">The sequence shown here is derived from an EMBL/GenBank/DDBJ whole genome shotgun (WGS) entry which is preliminary data.</text>
</comment>
<proteinExistence type="inferred from homology"/>
<dbReference type="RefSeq" id="WP_054558271.1">
    <property type="nucleotide sequence ID" value="NZ_LDJX01000002.1"/>
</dbReference>
<feature type="transmembrane region" description="Helical" evidence="5">
    <location>
        <begin position="15"/>
        <end position="34"/>
    </location>
</feature>
<evidence type="ECO:0000313" key="7">
    <source>
        <dbReference type="EMBL" id="KPM32645.1"/>
    </source>
</evidence>
<gene>
    <name evidence="7" type="ORF">I595_1071</name>
</gene>
<name>A0A0P7AGR0_9FLAO</name>
<keyword evidence="5" id="KW-0472">Membrane</keyword>
<dbReference type="STRING" id="1300341.I595_1071"/>
<dbReference type="InterPro" id="IPR042175">
    <property type="entry name" value="Cell/Rod_MreC_2"/>
</dbReference>
<evidence type="ECO:0000256" key="1">
    <source>
        <dbReference type="ARBA" id="ARBA00009369"/>
    </source>
</evidence>